<gene>
    <name evidence="8" type="ORF">NUU61_003114</name>
</gene>
<keyword evidence="6" id="KW-0566">Pantothenate biosynthesis</keyword>
<dbReference type="GO" id="GO:0015940">
    <property type="term" value="P:pantothenate biosynthetic process"/>
    <property type="evidence" value="ECO:0007669"/>
    <property type="project" value="UniProtKB-KW"/>
</dbReference>
<name>A0A9W9KHV6_9EURO</name>
<evidence type="ECO:0000256" key="6">
    <source>
        <dbReference type="RuleBase" id="RU362100"/>
    </source>
</evidence>
<sequence length="356" mass="38098">MAAPSTVLRPLVRTAGTAPSLFRTPAQRVAPRHTPLAFRSSSPVAASSPLSASQTRSSTYSAPAPGTQTRKKVTIQTLQGLHRKGEPIAMLTAYDFPSAHVADASGMDIILVGDSLGMVALGLENTSEVLMDDMILHCRSVARAAKSSFIVGDMPMGSYEVCAEQAVESAIRIVKEGRVHAVKIEGGDELAPTIQRITQAGVPVVGHIGLTPQRSNALGGFRVQGKTTSSALKLLHDATAMQEAGAFMIVLEAMPPEVATLITKKLRVPTIGIGAGNGCSGQVLVQGDMTSNFQPGRFLPKFVKRYADVWGEAARGITQYRDEVKNRAFPSQEYTYPIPQEELAQLEKTVDEIYQK</sequence>
<dbReference type="InterPro" id="IPR040442">
    <property type="entry name" value="Pyrv_kinase-like_dom_sf"/>
</dbReference>
<protein>
    <recommendedName>
        <fullName evidence="3 6">3-methyl-2-oxobutanoate hydroxymethyltransferase</fullName>
        <ecNumber evidence="3 6">2.1.2.11</ecNumber>
    </recommendedName>
</protein>
<dbReference type="InterPro" id="IPR003700">
    <property type="entry name" value="Pantoate_hydroxy_MeTrfase"/>
</dbReference>
<dbReference type="GeneID" id="81392864"/>
<comment type="similarity">
    <text evidence="2 6">Belongs to the PanB family.</text>
</comment>
<dbReference type="SUPFAM" id="SSF51621">
    <property type="entry name" value="Phosphoenolpyruvate/pyruvate domain"/>
    <property type="match status" value="1"/>
</dbReference>
<feature type="region of interest" description="Disordered" evidence="7">
    <location>
        <begin position="33"/>
        <end position="71"/>
    </location>
</feature>
<comment type="function">
    <text evidence="6">Catalyzes the reversible reaction in which hydroxymethyl group from 5,10-methylenetetrahydrofolate is transferred onto alpha-ketoisovalerate to form ketopantoate.</text>
</comment>
<dbReference type="PANTHER" id="PTHR20881">
    <property type="entry name" value="3-METHYL-2-OXOBUTANOATE HYDROXYMETHYLTRANSFERASE"/>
    <property type="match status" value="1"/>
</dbReference>
<dbReference type="GO" id="GO:0003864">
    <property type="term" value="F:3-methyl-2-oxobutanoate hydroxymethyltransferase activity"/>
    <property type="evidence" value="ECO:0007669"/>
    <property type="project" value="UniProtKB-EC"/>
</dbReference>
<dbReference type="GO" id="GO:0016301">
    <property type="term" value="F:kinase activity"/>
    <property type="evidence" value="ECO:0007669"/>
    <property type="project" value="UniProtKB-KW"/>
</dbReference>
<dbReference type="Gene3D" id="3.20.20.60">
    <property type="entry name" value="Phosphoenolpyruvate-binding domains"/>
    <property type="match status" value="1"/>
</dbReference>
<dbReference type="CDD" id="cd06557">
    <property type="entry name" value="KPHMT-like"/>
    <property type="match status" value="1"/>
</dbReference>
<evidence type="ECO:0000256" key="3">
    <source>
        <dbReference type="ARBA" id="ARBA00012618"/>
    </source>
</evidence>
<keyword evidence="4 6" id="KW-0808">Transferase</keyword>
<evidence type="ECO:0000313" key="8">
    <source>
        <dbReference type="EMBL" id="KAJ5105767.1"/>
    </source>
</evidence>
<keyword evidence="8" id="KW-0670">Pyruvate</keyword>
<evidence type="ECO:0000256" key="5">
    <source>
        <dbReference type="ARBA" id="ARBA00049172"/>
    </source>
</evidence>
<dbReference type="RefSeq" id="XP_056514763.1">
    <property type="nucleotide sequence ID" value="XM_056653696.1"/>
</dbReference>
<organism evidence="8 9">
    <name type="scientific">Penicillium alfredii</name>
    <dbReference type="NCBI Taxonomy" id="1506179"/>
    <lineage>
        <taxon>Eukaryota</taxon>
        <taxon>Fungi</taxon>
        <taxon>Dikarya</taxon>
        <taxon>Ascomycota</taxon>
        <taxon>Pezizomycotina</taxon>
        <taxon>Eurotiomycetes</taxon>
        <taxon>Eurotiomycetidae</taxon>
        <taxon>Eurotiales</taxon>
        <taxon>Aspergillaceae</taxon>
        <taxon>Penicillium</taxon>
    </lineage>
</organism>
<feature type="compositionally biased region" description="Low complexity" evidence="7">
    <location>
        <begin position="40"/>
        <end position="53"/>
    </location>
</feature>
<evidence type="ECO:0000256" key="7">
    <source>
        <dbReference type="SAM" id="MobiDB-lite"/>
    </source>
</evidence>
<dbReference type="AlphaFoldDB" id="A0A9W9KHV6"/>
<dbReference type="Pfam" id="PF02548">
    <property type="entry name" value="Pantoate_transf"/>
    <property type="match status" value="1"/>
</dbReference>
<accession>A0A9W9KHV6</accession>
<dbReference type="EMBL" id="JAPMSZ010000004">
    <property type="protein sequence ID" value="KAJ5105767.1"/>
    <property type="molecule type" value="Genomic_DNA"/>
</dbReference>
<comment type="catalytic activity">
    <reaction evidence="5 6">
        <text>(6R)-5,10-methylene-5,6,7,8-tetrahydrofolate + 3-methyl-2-oxobutanoate + H2O = 2-dehydropantoate + (6S)-5,6,7,8-tetrahydrofolate</text>
        <dbReference type="Rhea" id="RHEA:11824"/>
        <dbReference type="ChEBI" id="CHEBI:11561"/>
        <dbReference type="ChEBI" id="CHEBI:11851"/>
        <dbReference type="ChEBI" id="CHEBI:15377"/>
        <dbReference type="ChEBI" id="CHEBI:15636"/>
        <dbReference type="ChEBI" id="CHEBI:57453"/>
        <dbReference type="EC" id="2.1.2.11"/>
    </reaction>
</comment>
<dbReference type="NCBIfam" id="NF001452">
    <property type="entry name" value="PRK00311.1"/>
    <property type="match status" value="1"/>
</dbReference>
<keyword evidence="9" id="KW-1185">Reference proteome</keyword>
<proteinExistence type="inferred from homology"/>
<reference evidence="8" key="1">
    <citation type="submission" date="2022-11" db="EMBL/GenBank/DDBJ databases">
        <authorList>
            <person name="Petersen C."/>
        </authorList>
    </citation>
    <scope>NUCLEOTIDE SEQUENCE</scope>
    <source>
        <strain evidence="8">IBT 34128</strain>
    </source>
</reference>
<evidence type="ECO:0000313" key="9">
    <source>
        <dbReference type="Proteomes" id="UP001141434"/>
    </source>
</evidence>
<evidence type="ECO:0000256" key="1">
    <source>
        <dbReference type="ARBA" id="ARBA00005033"/>
    </source>
</evidence>
<dbReference type="NCBIfam" id="TIGR00222">
    <property type="entry name" value="panB"/>
    <property type="match status" value="1"/>
</dbReference>
<reference evidence="8" key="2">
    <citation type="journal article" date="2023" name="IMA Fungus">
        <title>Comparative genomic study of the Penicillium genus elucidates a diverse pangenome and 15 lateral gene transfer events.</title>
        <authorList>
            <person name="Petersen C."/>
            <person name="Sorensen T."/>
            <person name="Nielsen M.R."/>
            <person name="Sondergaard T.E."/>
            <person name="Sorensen J.L."/>
            <person name="Fitzpatrick D.A."/>
            <person name="Frisvad J.C."/>
            <person name="Nielsen K.L."/>
        </authorList>
    </citation>
    <scope>NUCLEOTIDE SEQUENCE</scope>
    <source>
        <strain evidence="8">IBT 34128</strain>
    </source>
</reference>
<dbReference type="Proteomes" id="UP001141434">
    <property type="component" value="Unassembled WGS sequence"/>
</dbReference>
<keyword evidence="8" id="KW-0418">Kinase</keyword>
<dbReference type="GO" id="GO:0005739">
    <property type="term" value="C:mitochondrion"/>
    <property type="evidence" value="ECO:0007669"/>
    <property type="project" value="TreeGrafter"/>
</dbReference>
<comment type="caution">
    <text evidence="8">The sequence shown here is derived from an EMBL/GenBank/DDBJ whole genome shotgun (WGS) entry which is preliminary data.</text>
</comment>
<dbReference type="GO" id="GO:0000287">
    <property type="term" value="F:magnesium ion binding"/>
    <property type="evidence" value="ECO:0007669"/>
    <property type="project" value="TreeGrafter"/>
</dbReference>
<dbReference type="PANTHER" id="PTHR20881:SF0">
    <property type="entry name" value="3-METHYL-2-OXOBUTANOATE HYDROXYMETHYLTRANSFERASE"/>
    <property type="match status" value="1"/>
</dbReference>
<dbReference type="InterPro" id="IPR015813">
    <property type="entry name" value="Pyrv/PenolPyrv_kinase-like_dom"/>
</dbReference>
<dbReference type="FunFam" id="3.20.20.60:FF:000003">
    <property type="entry name" value="3-methyl-2-oxobutanoate hydroxymethyltransferase"/>
    <property type="match status" value="1"/>
</dbReference>
<evidence type="ECO:0000256" key="4">
    <source>
        <dbReference type="ARBA" id="ARBA00022679"/>
    </source>
</evidence>
<dbReference type="OrthoDB" id="425211at2759"/>
<dbReference type="HAMAP" id="MF_00156">
    <property type="entry name" value="PanB"/>
    <property type="match status" value="1"/>
</dbReference>
<evidence type="ECO:0000256" key="2">
    <source>
        <dbReference type="ARBA" id="ARBA00008676"/>
    </source>
</evidence>
<dbReference type="EC" id="2.1.2.11" evidence="3 6"/>
<comment type="pathway">
    <text evidence="1 6">Cofactor biosynthesis; (R)-pantothenate biosynthesis; (R)-pantoate from 3-methyl-2-oxobutanoate: step 1/2.</text>
</comment>